<evidence type="ECO:0000259" key="2">
    <source>
        <dbReference type="SMART" id="SM00528"/>
    </source>
</evidence>
<reference evidence="4" key="1">
    <citation type="submission" date="2016-11" db="EMBL/GenBank/DDBJ databases">
        <authorList>
            <person name="Varghese N."/>
            <person name="Submissions S."/>
        </authorList>
    </citation>
    <scope>NUCLEOTIDE SEQUENCE [LARGE SCALE GENOMIC DNA]</scope>
    <source>
        <strain evidence="4">GAS401</strain>
    </source>
</reference>
<accession>A0A1M7SQZ2</accession>
<dbReference type="InterPro" id="IPR027444">
    <property type="entry name" value="H-NS_C_dom"/>
</dbReference>
<keyword evidence="3" id="KW-0238">DNA-binding</keyword>
<dbReference type="SMART" id="SM00528">
    <property type="entry name" value="HNS"/>
    <property type="match status" value="1"/>
</dbReference>
<protein>
    <submittedName>
        <fullName evidence="3">DNA-binding protein H-NS</fullName>
    </submittedName>
</protein>
<dbReference type="SUPFAM" id="SSF81273">
    <property type="entry name" value="H-NS histone-like proteins"/>
    <property type="match status" value="1"/>
</dbReference>
<sequence>MKNKDFDSMDIDELWSLHEQVTSTLARKIGEEKAKLEERLRKLQNSDNTIRSDRPRRAYPKVHPKYQNPKNPAEKWSGRGKRPHWVQAQLKAGKRLEHFLISR</sequence>
<dbReference type="Proteomes" id="UP000184096">
    <property type="component" value="Chromosome I"/>
</dbReference>
<proteinExistence type="predicted"/>
<dbReference type="InterPro" id="IPR037150">
    <property type="entry name" value="H-NS_C_dom_sf"/>
</dbReference>
<feature type="domain" description="DNA-binding protein H-NS-like C-terminal" evidence="2">
    <location>
        <begin position="56"/>
        <end position="101"/>
    </location>
</feature>
<organism evidence="3 4">
    <name type="scientific">Bradyrhizobium erythrophlei</name>
    <dbReference type="NCBI Taxonomy" id="1437360"/>
    <lineage>
        <taxon>Bacteria</taxon>
        <taxon>Pseudomonadati</taxon>
        <taxon>Pseudomonadota</taxon>
        <taxon>Alphaproteobacteria</taxon>
        <taxon>Hyphomicrobiales</taxon>
        <taxon>Nitrobacteraceae</taxon>
        <taxon>Bradyrhizobium</taxon>
    </lineage>
</organism>
<dbReference type="Gene3D" id="4.10.430.10">
    <property type="entry name" value="Histone-like protein H-NS, C-terminal domain"/>
    <property type="match status" value="1"/>
</dbReference>
<name>A0A1M7SQZ2_9BRAD</name>
<evidence type="ECO:0000313" key="4">
    <source>
        <dbReference type="Proteomes" id="UP000184096"/>
    </source>
</evidence>
<dbReference type="GO" id="GO:0003677">
    <property type="term" value="F:DNA binding"/>
    <property type="evidence" value="ECO:0007669"/>
    <property type="project" value="UniProtKB-KW"/>
</dbReference>
<dbReference type="RefSeq" id="WP_072815737.1">
    <property type="nucleotide sequence ID" value="NZ_LT670849.1"/>
</dbReference>
<dbReference type="Pfam" id="PF00816">
    <property type="entry name" value="Histone_HNS"/>
    <property type="match status" value="1"/>
</dbReference>
<evidence type="ECO:0000256" key="1">
    <source>
        <dbReference type="SAM" id="MobiDB-lite"/>
    </source>
</evidence>
<dbReference type="EMBL" id="LT670849">
    <property type="protein sequence ID" value="SHN60836.1"/>
    <property type="molecule type" value="Genomic_DNA"/>
</dbReference>
<dbReference type="AlphaFoldDB" id="A0A1M7SQZ2"/>
<feature type="region of interest" description="Disordered" evidence="1">
    <location>
        <begin position="44"/>
        <end position="84"/>
    </location>
</feature>
<dbReference type="OrthoDB" id="5297879at2"/>
<evidence type="ECO:0000313" key="3">
    <source>
        <dbReference type="EMBL" id="SHN60836.1"/>
    </source>
</evidence>
<keyword evidence="4" id="KW-1185">Reference proteome</keyword>
<gene>
    <name evidence="3" type="ORF">SAMN05444170_0044</name>
</gene>